<dbReference type="EMBL" id="JAFLRJ010001187">
    <property type="protein sequence ID" value="MBO0518075.1"/>
    <property type="molecule type" value="Genomic_DNA"/>
</dbReference>
<dbReference type="PANTHER" id="PTHR32208">
    <property type="entry name" value="SECRETED PROTEIN-RELATED"/>
    <property type="match status" value="1"/>
</dbReference>
<dbReference type="Gene3D" id="2.60.40.10">
    <property type="entry name" value="Immunoglobulins"/>
    <property type="match status" value="1"/>
</dbReference>
<feature type="domain" description="Galactose oxidase-like Early set" evidence="1">
    <location>
        <begin position="10"/>
        <end position="82"/>
    </location>
</feature>
<protein>
    <submittedName>
        <fullName evidence="2">DUF1929 domain-containing protein</fullName>
    </submittedName>
</protein>
<reference evidence="2" key="1">
    <citation type="submission" date="2021-03" db="EMBL/GenBank/DDBJ databases">
        <title>Streptomyces poriferae sp. nov., a novel marine sponge-derived Actinobacteria species with anti-MRSA activity.</title>
        <authorList>
            <person name="Sandoval-Powers M."/>
            <person name="Kralova S."/>
            <person name="Nguyen G.-S."/>
            <person name="Fawwal D."/>
            <person name="Degnes K."/>
            <person name="Klinkenberg G."/>
            <person name="Sletta H."/>
            <person name="Wentzel A."/>
            <person name="Liles M.R."/>
        </authorList>
    </citation>
    <scope>NUCLEOTIDE SEQUENCE</scope>
    <source>
        <strain evidence="2">DSM 41794</strain>
    </source>
</reference>
<evidence type="ECO:0000259" key="1">
    <source>
        <dbReference type="Pfam" id="PF09118"/>
    </source>
</evidence>
<dbReference type="Proteomes" id="UP000664167">
    <property type="component" value="Unassembled WGS sequence"/>
</dbReference>
<dbReference type="InterPro" id="IPR014756">
    <property type="entry name" value="Ig_E-set"/>
</dbReference>
<evidence type="ECO:0000313" key="3">
    <source>
        <dbReference type="Proteomes" id="UP000664167"/>
    </source>
</evidence>
<dbReference type="PANTHER" id="PTHR32208:SF21">
    <property type="entry name" value="LOW QUALITY PROTEIN: ALDEHYDE OXIDASE GLOX-LIKE"/>
    <property type="match status" value="1"/>
</dbReference>
<comment type="caution">
    <text evidence="2">The sequence shown here is derived from an EMBL/GenBank/DDBJ whole genome shotgun (WGS) entry which is preliminary data.</text>
</comment>
<name>A0A939JN41_9ACTN</name>
<dbReference type="SUPFAM" id="SSF81296">
    <property type="entry name" value="E set domains"/>
    <property type="match status" value="1"/>
</dbReference>
<feature type="non-terminal residue" evidence="2">
    <location>
        <position position="1"/>
    </location>
</feature>
<dbReference type="Pfam" id="PF09118">
    <property type="entry name" value="GO-like_E_set"/>
    <property type="match status" value="1"/>
</dbReference>
<dbReference type="InterPro" id="IPR013783">
    <property type="entry name" value="Ig-like_fold"/>
</dbReference>
<dbReference type="AlphaFoldDB" id="A0A939JN41"/>
<dbReference type="GO" id="GO:0005975">
    <property type="term" value="P:carbohydrate metabolic process"/>
    <property type="evidence" value="ECO:0007669"/>
    <property type="project" value="UniProtKB-ARBA"/>
</dbReference>
<evidence type="ECO:0000313" key="2">
    <source>
        <dbReference type="EMBL" id="MBO0518075.1"/>
    </source>
</evidence>
<organism evidence="2 3">
    <name type="scientific">Streptomyces beijiangensis</name>
    <dbReference type="NCBI Taxonomy" id="163361"/>
    <lineage>
        <taxon>Bacteria</taxon>
        <taxon>Bacillati</taxon>
        <taxon>Actinomycetota</taxon>
        <taxon>Actinomycetes</taxon>
        <taxon>Kitasatosporales</taxon>
        <taxon>Streptomycetaceae</taxon>
        <taxon>Streptomyces</taxon>
    </lineage>
</organism>
<keyword evidence="3" id="KW-1185">Reference proteome</keyword>
<sequence>GASGVFRTGDADTVRSARLIRPSASTHVTDIDQTSVALTVKRAPGGVRVTLPTNRNLVQPGWYMLFVTDNQGIPSKAQWIKVP</sequence>
<gene>
    <name evidence="2" type="ORF">J0695_41110</name>
</gene>
<proteinExistence type="predicted"/>
<accession>A0A939JN41</accession>
<dbReference type="InterPro" id="IPR015202">
    <property type="entry name" value="GO-like_E_set"/>
</dbReference>
<dbReference type="CDD" id="cd02851">
    <property type="entry name" value="E_set_GO_C"/>
    <property type="match status" value="1"/>
</dbReference>
<dbReference type="RefSeq" id="WP_206969906.1">
    <property type="nucleotide sequence ID" value="NZ_JAFLRJ010001187.1"/>
</dbReference>